<name>A0A1G8MVD0_9MICC</name>
<sequence length="407" mass="42785">MRRGTNLPRMGDFNQSVILDAIRRSSDGLSRVELVDLIGLSPQAVSNITRRLLAEELIVEAGKSGSGPGKPRTILRINPSGRYAIGVHLDPALMTVLLMDLMGVVLHRKVREIPQRTEPGGIIDAIAGEVSALLAESSVDPARIEGIGVAPPGPIDQPTGAVVDPPLLLGWHRVPLRDALAEATGMPVLVEKDVIAAAVAEIWGGGRESTESFVFVYIGTGIGSGIVMGGEVIRGTSGNAGEIGHIVTDCNGPECACGMRGCIAVTCDPQSLVLEAERLGVLNEERHRNGDVADGLLQLCTAADQGNDLAVEILNRAAVRTARAVSVLANALDVDRVVFGGPFWEPLASRYLEVVPSSLLGFRAARSIHPVEVVSTGIGDDVAAVGAACLMLERTLGPRAERLMLAR</sequence>
<dbReference type="Gene3D" id="1.10.10.10">
    <property type="entry name" value="Winged helix-like DNA-binding domain superfamily/Winged helix DNA-binding domain"/>
    <property type="match status" value="1"/>
</dbReference>
<dbReference type="InterPro" id="IPR049874">
    <property type="entry name" value="ROK_cs"/>
</dbReference>
<dbReference type="Pfam" id="PF00480">
    <property type="entry name" value="ROK"/>
    <property type="match status" value="1"/>
</dbReference>
<dbReference type="EMBL" id="FNDT01000020">
    <property type="protein sequence ID" value="SDI71989.1"/>
    <property type="molecule type" value="Genomic_DNA"/>
</dbReference>
<comment type="similarity">
    <text evidence="1">Belongs to the ROK (NagC/XylR) family.</text>
</comment>
<keyword evidence="3" id="KW-1185">Reference proteome</keyword>
<gene>
    <name evidence="2" type="ORF">SAMN04488693_12019</name>
</gene>
<dbReference type="PANTHER" id="PTHR18964">
    <property type="entry name" value="ROK (REPRESSOR, ORF, KINASE) FAMILY"/>
    <property type="match status" value="1"/>
</dbReference>
<dbReference type="SUPFAM" id="SSF46785">
    <property type="entry name" value="Winged helix' DNA-binding domain"/>
    <property type="match status" value="1"/>
</dbReference>
<dbReference type="PROSITE" id="PS01125">
    <property type="entry name" value="ROK"/>
    <property type="match status" value="1"/>
</dbReference>
<dbReference type="GO" id="GO:0016301">
    <property type="term" value="F:kinase activity"/>
    <property type="evidence" value="ECO:0007669"/>
    <property type="project" value="UniProtKB-KW"/>
</dbReference>
<organism evidence="2 3">
    <name type="scientific">Arthrobacter subterraneus</name>
    <dbReference type="NCBI Taxonomy" id="335973"/>
    <lineage>
        <taxon>Bacteria</taxon>
        <taxon>Bacillati</taxon>
        <taxon>Actinomycetota</taxon>
        <taxon>Actinomycetes</taxon>
        <taxon>Micrococcales</taxon>
        <taxon>Micrococcaceae</taxon>
        <taxon>Arthrobacter</taxon>
    </lineage>
</organism>
<protein>
    <submittedName>
        <fullName evidence="2">Sugar kinase of the NBD/HSP70 family, may contain an N-terminal HTH domain</fullName>
    </submittedName>
</protein>
<dbReference type="Gene3D" id="3.30.420.40">
    <property type="match status" value="2"/>
</dbReference>
<accession>A0A1G8MVD0</accession>
<keyword evidence="2" id="KW-0418">Kinase</keyword>
<reference evidence="2 3" key="1">
    <citation type="submission" date="2016-10" db="EMBL/GenBank/DDBJ databases">
        <authorList>
            <person name="de Groot N.N."/>
        </authorList>
    </citation>
    <scope>NUCLEOTIDE SEQUENCE [LARGE SCALE GENOMIC DNA]</scope>
    <source>
        <strain evidence="2 3">NP_1H</strain>
    </source>
</reference>
<keyword evidence="2" id="KW-0808">Transferase</keyword>
<evidence type="ECO:0000313" key="2">
    <source>
        <dbReference type="EMBL" id="SDI71989.1"/>
    </source>
</evidence>
<evidence type="ECO:0000313" key="3">
    <source>
        <dbReference type="Proteomes" id="UP000199258"/>
    </source>
</evidence>
<dbReference type="SUPFAM" id="SSF53067">
    <property type="entry name" value="Actin-like ATPase domain"/>
    <property type="match status" value="1"/>
</dbReference>
<dbReference type="AlphaFoldDB" id="A0A1G8MVD0"/>
<dbReference type="InterPro" id="IPR000600">
    <property type="entry name" value="ROK"/>
</dbReference>
<dbReference type="STRING" id="335973.SAMN04488693_12019"/>
<evidence type="ECO:0000256" key="1">
    <source>
        <dbReference type="ARBA" id="ARBA00006479"/>
    </source>
</evidence>
<dbReference type="InterPro" id="IPR036390">
    <property type="entry name" value="WH_DNA-bd_sf"/>
</dbReference>
<dbReference type="InterPro" id="IPR043129">
    <property type="entry name" value="ATPase_NBD"/>
</dbReference>
<dbReference type="Proteomes" id="UP000199258">
    <property type="component" value="Unassembled WGS sequence"/>
</dbReference>
<proteinExistence type="inferred from homology"/>
<dbReference type="InterPro" id="IPR036388">
    <property type="entry name" value="WH-like_DNA-bd_sf"/>
</dbReference>
<dbReference type="PANTHER" id="PTHR18964:SF149">
    <property type="entry name" value="BIFUNCTIONAL UDP-N-ACETYLGLUCOSAMINE 2-EPIMERASE_N-ACETYLMANNOSAMINE KINASE"/>
    <property type="match status" value="1"/>
</dbReference>